<dbReference type="RefSeq" id="XP_024579121.1">
    <property type="nucleotide sequence ID" value="XM_024728666.1"/>
</dbReference>
<protein>
    <submittedName>
        <fullName evidence="1">Uncharacterized protein</fullName>
    </submittedName>
</protein>
<sequence length="59" mass="6726">MPILSHAVTQRLCSLGTSAIKDFSELFHELSLLDEYEDLHFKGQQFGRVSCRSIVPLNF</sequence>
<evidence type="ECO:0000313" key="1">
    <source>
        <dbReference type="EMBL" id="CEG42752.1"/>
    </source>
</evidence>
<organism evidence="1 2">
    <name type="scientific">Plasmopara halstedii</name>
    <name type="common">Downy mildew of sunflower</name>
    <dbReference type="NCBI Taxonomy" id="4781"/>
    <lineage>
        <taxon>Eukaryota</taxon>
        <taxon>Sar</taxon>
        <taxon>Stramenopiles</taxon>
        <taxon>Oomycota</taxon>
        <taxon>Peronosporomycetes</taxon>
        <taxon>Peronosporales</taxon>
        <taxon>Peronosporaceae</taxon>
        <taxon>Plasmopara</taxon>
    </lineage>
</organism>
<dbReference type="AlphaFoldDB" id="A0A0P1ANC5"/>
<name>A0A0P1ANC5_PLAHL</name>
<reference evidence="2" key="1">
    <citation type="submission" date="2014-09" db="EMBL/GenBank/DDBJ databases">
        <authorList>
            <person name="Sharma Rahul"/>
            <person name="Thines Marco"/>
        </authorList>
    </citation>
    <scope>NUCLEOTIDE SEQUENCE [LARGE SCALE GENOMIC DNA]</scope>
</reference>
<dbReference type="Proteomes" id="UP000054928">
    <property type="component" value="Unassembled WGS sequence"/>
</dbReference>
<evidence type="ECO:0000313" key="2">
    <source>
        <dbReference type="Proteomes" id="UP000054928"/>
    </source>
</evidence>
<dbReference type="EMBL" id="CCYD01000645">
    <property type="protein sequence ID" value="CEG42752.1"/>
    <property type="molecule type" value="Genomic_DNA"/>
</dbReference>
<accession>A0A0P1ANC5</accession>
<keyword evidence="2" id="KW-1185">Reference proteome</keyword>
<proteinExistence type="predicted"/>
<dbReference type="GeneID" id="36408057"/>